<evidence type="ECO:0000313" key="5">
    <source>
        <dbReference type="EMBL" id="CAG9975018.1"/>
    </source>
</evidence>
<sequence length="291" mass="31846">MVSHNLQLYTTLGETRYLVESPWGDFKPGPYIVTDVAVSKKGHVLVLVRRVPFKGQSGPAVIELDPDGRFVREWADECVDAHYITVAEDGRILIVDRDSHVVLVFSEAGELQLELGARGHGGKPLNHPCDVAIDSEGNFFVADGYGAAKIHQFSPDGQLVRSWGERGRAPGQLLTPHGILVLPARGHGAERLLVTDRDANRLRVFTKDGKLVRELDDFHLPMSAEFTSDGNILVNDQTPRTSLLGPDLSFLGSARTMITISHGFQPAPDGSIFEIHMATNSLTKLIPVSDK</sequence>
<dbReference type="OrthoDB" id="10018185at2759"/>
<protein>
    <recommendedName>
        <fullName evidence="7">Peptidylamidoglycolate lyase</fullName>
    </recommendedName>
</protein>
<proteinExistence type="predicted"/>
<keyword evidence="6" id="KW-1185">Reference proteome</keyword>
<feature type="repeat" description="NHL" evidence="4">
    <location>
        <begin position="112"/>
        <end position="156"/>
    </location>
</feature>
<dbReference type="InterPro" id="IPR001258">
    <property type="entry name" value="NHL_repeat"/>
</dbReference>
<accession>A0A9N9XZ01</accession>
<dbReference type="PANTHER" id="PTHR10680:SF28">
    <property type="entry name" value="SMP-30_GLUCONOLACTONASE_LRE-LIKE REGION DOMAIN-CONTAINING PROTEIN"/>
    <property type="match status" value="1"/>
</dbReference>
<evidence type="ECO:0000256" key="2">
    <source>
        <dbReference type="ARBA" id="ARBA00022737"/>
    </source>
</evidence>
<evidence type="ECO:0000256" key="1">
    <source>
        <dbReference type="ARBA" id="ARBA00022729"/>
    </source>
</evidence>
<keyword evidence="1" id="KW-0732">Signal</keyword>
<dbReference type="PROSITE" id="PS51125">
    <property type="entry name" value="NHL"/>
    <property type="match status" value="2"/>
</dbReference>
<name>A0A9N9XZ01_9HYPO</name>
<evidence type="ECO:0008006" key="7">
    <source>
        <dbReference type="Google" id="ProtNLM"/>
    </source>
</evidence>
<keyword evidence="2" id="KW-0677">Repeat</keyword>
<evidence type="ECO:0000256" key="3">
    <source>
        <dbReference type="ARBA" id="ARBA00023180"/>
    </source>
</evidence>
<dbReference type="Gene3D" id="2.120.10.30">
    <property type="entry name" value="TolB, C-terminal domain"/>
    <property type="match status" value="1"/>
</dbReference>
<evidence type="ECO:0000313" key="6">
    <source>
        <dbReference type="Proteomes" id="UP000754883"/>
    </source>
</evidence>
<gene>
    <name evidence="5" type="ORF">CBYS24578_00016658</name>
</gene>
<evidence type="ECO:0000256" key="4">
    <source>
        <dbReference type="PROSITE-ProRule" id="PRU00504"/>
    </source>
</evidence>
<dbReference type="AlphaFoldDB" id="A0A9N9XZ01"/>
<dbReference type="InterPro" id="IPR011042">
    <property type="entry name" value="6-blade_b-propeller_TolB-like"/>
</dbReference>
<reference evidence="6" key="1">
    <citation type="submission" date="2019-06" db="EMBL/GenBank/DDBJ databases">
        <authorList>
            <person name="Broberg M."/>
        </authorList>
    </citation>
    <scope>NUCLEOTIDE SEQUENCE [LARGE SCALE GENOMIC DNA]</scope>
</reference>
<feature type="repeat" description="NHL" evidence="4">
    <location>
        <begin position="164"/>
        <end position="208"/>
    </location>
</feature>
<reference evidence="5 6" key="2">
    <citation type="submission" date="2021-10" db="EMBL/GenBank/DDBJ databases">
        <authorList>
            <person name="Piombo E."/>
        </authorList>
    </citation>
    <scope>NUCLEOTIDE SEQUENCE [LARGE SCALE GENOMIC DNA]</scope>
</reference>
<dbReference type="GO" id="GO:0005576">
    <property type="term" value="C:extracellular region"/>
    <property type="evidence" value="ECO:0007669"/>
    <property type="project" value="TreeGrafter"/>
</dbReference>
<organism evidence="5 6">
    <name type="scientific">Clonostachys byssicola</name>
    <dbReference type="NCBI Taxonomy" id="160290"/>
    <lineage>
        <taxon>Eukaryota</taxon>
        <taxon>Fungi</taxon>
        <taxon>Dikarya</taxon>
        <taxon>Ascomycota</taxon>
        <taxon>Pezizomycotina</taxon>
        <taxon>Sordariomycetes</taxon>
        <taxon>Hypocreomycetidae</taxon>
        <taxon>Hypocreales</taxon>
        <taxon>Bionectriaceae</taxon>
        <taxon>Clonostachys</taxon>
    </lineage>
</organism>
<comment type="caution">
    <text evidence="5">The sequence shown here is derived from an EMBL/GenBank/DDBJ whole genome shotgun (WGS) entry which is preliminary data.</text>
</comment>
<dbReference type="EMBL" id="CABFNO020001253">
    <property type="protein sequence ID" value="CAG9975018.1"/>
    <property type="molecule type" value="Genomic_DNA"/>
</dbReference>
<dbReference type="Proteomes" id="UP000754883">
    <property type="component" value="Unassembled WGS sequence"/>
</dbReference>
<keyword evidence="3" id="KW-0325">Glycoprotein</keyword>
<dbReference type="SUPFAM" id="SSF63829">
    <property type="entry name" value="Calcium-dependent phosphotriesterase"/>
    <property type="match status" value="1"/>
</dbReference>
<dbReference type="PANTHER" id="PTHR10680">
    <property type="entry name" value="PEPTIDYL-GLYCINE ALPHA-AMIDATING MONOOXYGENASE"/>
    <property type="match status" value="1"/>
</dbReference>